<dbReference type="AlphaFoldDB" id="A0AAV9JQB2"/>
<dbReference type="Pfam" id="PF00646">
    <property type="entry name" value="F-box"/>
    <property type="match status" value="1"/>
</dbReference>
<name>A0AAV9JQB2_9PEZI</name>
<dbReference type="Gene3D" id="1.20.1280.50">
    <property type="match status" value="1"/>
</dbReference>
<dbReference type="EMBL" id="JAVFHQ010000010">
    <property type="protein sequence ID" value="KAK4547613.1"/>
    <property type="molecule type" value="Genomic_DNA"/>
</dbReference>
<dbReference type="CDD" id="cd09917">
    <property type="entry name" value="F-box_SF"/>
    <property type="match status" value="1"/>
</dbReference>
<comment type="caution">
    <text evidence="2">The sequence shown here is derived from an EMBL/GenBank/DDBJ whole genome shotgun (WGS) entry which is preliminary data.</text>
</comment>
<organism evidence="2 3">
    <name type="scientific">Oleoguttula mirabilis</name>
    <dbReference type="NCBI Taxonomy" id="1507867"/>
    <lineage>
        <taxon>Eukaryota</taxon>
        <taxon>Fungi</taxon>
        <taxon>Dikarya</taxon>
        <taxon>Ascomycota</taxon>
        <taxon>Pezizomycotina</taxon>
        <taxon>Dothideomycetes</taxon>
        <taxon>Dothideomycetidae</taxon>
        <taxon>Mycosphaerellales</taxon>
        <taxon>Teratosphaeriaceae</taxon>
        <taxon>Oleoguttula</taxon>
    </lineage>
</organism>
<dbReference type="SUPFAM" id="SSF81383">
    <property type="entry name" value="F-box domain"/>
    <property type="match status" value="1"/>
</dbReference>
<accession>A0AAV9JQB2</accession>
<evidence type="ECO:0000259" key="1">
    <source>
        <dbReference type="PROSITE" id="PS50181"/>
    </source>
</evidence>
<proteinExistence type="predicted"/>
<dbReference type="InterPro" id="IPR001810">
    <property type="entry name" value="F-box_dom"/>
</dbReference>
<evidence type="ECO:0000313" key="3">
    <source>
        <dbReference type="Proteomes" id="UP001324427"/>
    </source>
</evidence>
<dbReference type="Proteomes" id="UP001324427">
    <property type="component" value="Unassembled WGS sequence"/>
</dbReference>
<sequence length="248" mass="28007">MPRRKDKTHESPQRIRNVATRSMTRTSVSNAVFLTTELLENILCFLSAKSLLKASCVSRKWRDVVAGNQRMQETLFLKAARPTIAWKWSQPSLGTYRMQRLADLPGFEPSFEDGITLSGRLNGIVMIDHGDSDGSTAETAPGGIFGFGNEARWRFQEGCWGRMFVTQPPATKVFAEYILGDWEAYRSGYDSEDLELSHQDGVTVGQLVDHGLKLESEGKKVNWERCWFQAWCRVFTSVAEEELKSITG</sequence>
<keyword evidence="3" id="KW-1185">Reference proteome</keyword>
<dbReference type="SMART" id="SM00256">
    <property type="entry name" value="FBOX"/>
    <property type="match status" value="1"/>
</dbReference>
<gene>
    <name evidence="2" type="ORF">LTR36_000570</name>
</gene>
<protein>
    <recommendedName>
        <fullName evidence="1">F-box domain-containing protein</fullName>
    </recommendedName>
</protein>
<dbReference type="PROSITE" id="PS50181">
    <property type="entry name" value="FBOX"/>
    <property type="match status" value="1"/>
</dbReference>
<reference evidence="2 3" key="1">
    <citation type="submission" date="2021-11" db="EMBL/GenBank/DDBJ databases">
        <title>Black yeast isolated from Biological Soil Crust.</title>
        <authorList>
            <person name="Kurbessoian T."/>
        </authorList>
    </citation>
    <scope>NUCLEOTIDE SEQUENCE [LARGE SCALE GENOMIC DNA]</scope>
    <source>
        <strain evidence="2 3">CCFEE 5522</strain>
    </source>
</reference>
<evidence type="ECO:0000313" key="2">
    <source>
        <dbReference type="EMBL" id="KAK4547613.1"/>
    </source>
</evidence>
<feature type="domain" description="F-box" evidence="1">
    <location>
        <begin position="28"/>
        <end position="74"/>
    </location>
</feature>
<dbReference type="InterPro" id="IPR036047">
    <property type="entry name" value="F-box-like_dom_sf"/>
</dbReference>